<comment type="caution">
    <text evidence="1">The sequence shown here is derived from an EMBL/GenBank/DDBJ whole genome shotgun (WGS) entry which is preliminary data.</text>
</comment>
<evidence type="ECO:0000313" key="2">
    <source>
        <dbReference type="Proteomes" id="UP000789375"/>
    </source>
</evidence>
<name>A0A9N9AZC8_FUNMO</name>
<protein>
    <submittedName>
        <fullName evidence="1">6702_t:CDS:1</fullName>
    </submittedName>
</protein>
<gene>
    <name evidence="1" type="ORF">FMOSSE_LOCUS6300</name>
</gene>
<dbReference type="EMBL" id="CAJVPP010001305">
    <property type="protein sequence ID" value="CAG8547615.1"/>
    <property type="molecule type" value="Genomic_DNA"/>
</dbReference>
<proteinExistence type="predicted"/>
<accession>A0A9N9AZC8</accession>
<reference evidence="1" key="1">
    <citation type="submission" date="2021-06" db="EMBL/GenBank/DDBJ databases">
        <authorList>
            <person name="Kallberg Y."/>
            <person name="Tangrot J."/>
            <person name="Rosling A."/>
        </authorList>
    </citation>
    <scope>NUCLEOTIDE SEQUENCE</scope>
    <source>
        <strain evidence="1">87-6 pot B 2015</strain>
    </source>
</reference>
<dbReference type="Proteomes" id="UP000789375">
    <property type="component" value="Unassembled WGS sequence"/>
</dbReference>
<evidence type="ECO:0000313" key="1">
    <source>
        <dbReference type="EMBL" id="CAG8547615.1"/>
    </source>
</evidence>
<dbReference type="AlphaFoldDB" id="A0A9N9AZC8"/>
<keyword evidence="2" id="KW-1185">Reference proteome</keyword>
<sequence>MDYLSPDRKVQFKMSHTHDILNRIMHLHVIMPDLPVTNSYATNSNSRRVKKLSPPDIYKRWGNRTVLYVCLDDELRQMPTGLNYEPIFGHIL</sequence>
<organism evidence="1 2">
    <name type="scientific">Funneliformis mosseae</name>
    <name type="common">Endomycorrhizal fungus</name>
    <name type="synonym">Glomus mosseae</name>
    <dbReference type="NCBI Taxonomy" id="27381"/>
    <lineage>
        <taxon>Eukaryota</taxon>
        <taxon>Fungi</taxon>
        <taxon>Fungi incertae sedis</taxon>
        <taxon>Mucoromycota</taxon>
        <taxon>Glomeromycotina</taxon>
        <taxon>Glomeromycetes</taxon>
        <taxon>Glomerales</taxon>
        <taxon>Glomeraceae</taxon>
        <taxon>Funneliformis</taxon>
    </lineage>
</organism>